<feature type="transmembrane region" description="Helical" evidence="6">
    <location>
        <begin position="146"/>
        <end position="169"/>
    </location>
</feature>
<dbReference type="EMBL" id="BAAAOB010000001">
    <property type="protein sequence ID" value="GAA1786692.1"/>
    <property type="molecule type" value="Genomic_DNA"/>
</dbReference>
<name>A0ABN2LF97_9MICO</name>
<protein>
    <submittedName>
        <fullName evidence="8">MFS transporter</fullName>
    </submittedName>
</protein>
<keyword evidence="2" id="KW-1003">Cell membrane</keyword>
<keyword evidence="5 6" id="KW-0472">Membrane</keyword>
<dbReference type="RefSeq" id="WP_344031012.1">
    <property type="nucleotide sequence ID" value="NZ_BAAAOB010000001.1"/>
</dbReference>
<feature type="transmembrane region" description="Helical" evidence="6">
    <location>
        <begin position="175"/>
        <end position="195"/>
    </location>
</feature>
<keyword evidence="3 6" id="KW-0812">Transmembrane</keyword>
<dbReference type="InterPro" id="IPR011701">
    <property type="entry name" value="MFS"/>
</dbReference>
<evidence type="ECO:0000256" key="1">
    <source>
        <dbReference type="ARBA" id="ARBA00004651"/>
    </source>
</evidence>
<accession>A0ABN2LF97</accession>
<dbReference type="PROSITE" id="PS50850">
    <property type="entry name" value="MFS"/>
    <property type="match status" value="1"/>
</dbReference>
<proteinExistence type="predicted"/>
<dbReference type="PANTHER" id="PTHR43124">
    <property type="entry name" value="PURINE EFFLUX PUMP PBUE"/>
    <property type="match status" value="1"/>
</dbReference>
<feature type="transmembrane region" description="Helical" evidence="6">
    <location>
        <begin position="216"/>
        <end position="241"/>
    </location>
</feature>
<feature type="transmembrane region" description="Helical" evidence="6">
    <location>
        <begin position="305"/>
        <end position="326"/>
    </location>
</feature>
<dbReference type="Pfam" id="PF07690">
    <property type="entry name" value="MFS_1"/>
    <property type="match status" value="1"/>
</dbReference>
<feature type="transmembrane region" description="Helical" evidence="6">
    <location>
        <begin position="119"/>
        <end position="139"/>
    </location>
</feature>
<comment type="subcellular location">
    <subcellularLocation>
        <location evidence="1">Cell membrane</location>
        <topology evidence="1">Multi-pass membrane protein</topology>
    </subcellularLocation>
</comment>
<feature type="transmembrane region" description="Helical" evidence="6">
    <location>
        <begin position="87"/>
        <end position="107"/>
    </location>
</feature>
<dbReference type="SUPFAM" id="SSF103473">
    <property type="entry name" value="MFS general substrate transporter"/>
    <property type="match status" value="1"/>
</dbReference>
<dbReference type="InterPro" id="IPR036259">
    <property type="entry name" value="MFS_trans_sf"/>
</dbReference>
<evidence type="ECO:0000256" key="6">
    <source>
        <dbReference type="SAM" id="Phobius"/>
    </source>
</evidence>
<evidence type="ECO:0000259" key="7">
    <source>
        <dbReference type="PROSITE" id="PS50850"/>
    </source>
</evidence>
<keyword evidence="9" id="KW-1185">Reference proteome</keyword>
<sequence length="399" mass="39100">MHSETALDRTRTAPPRLPWAALAALTAAAFGTVTVELMPSGLLPEIGRDFGVDPGAVGALVGAWAITVAVTALPLVRLTARIPRVRLLGGAAAVVAVVALLTAWAPAYDWLVAGRVLSAAAHGVFWAVLVPTVAGLVPAERLGRALSFVLAGPTLAGLVGLPAVAALASAIGWRAVSGFLAILLAAAVLGVHHTLRSVTTRTAPSEGPARFDRSAVPVGLLALAGGLVLVGHFAAFTYVTALVVRLGGLGSGAVPAVLLLFGAAGAVGVALAGPLADRVPRAALVGTALGVAFGLLLLMLGSGRSAIFCLGVGVWGVAVGAFPPILQAAVLRASSVRFRPLAGGVLVVVLNAGIALGAWAGGALLGGGVAQLALAALLAAGAGALALAGALTADRGGTS</sequence>
<dbReference type="PANTHER" id="PTHR43124:SF3">
    <property type="entry name" value="CHLORAMPHENICOL EFFLUX PUMP RV0191"/>
    <property type="match status" value="1"/>
</dbReference>
<gene>
    <name evidence="8" type="ORF">GCM10009768_14510</name>
</gene>
<feature type="transmembrane region" description="Helical" evidence="6">
    <location>
        <begin position="55"/>
        <end position="75"/>
    </location>
</feature>
<evidence type="ECO:0000256" key="2">
    <source>
        <dbReference type="ARBA" id="ARBA00022475"/>
    </source>
</evidence>
<feature type="domain" description="Major facilitator superfamily (MFS) profile" evidence="7">
    <location>
        <begin position="20"/>
        <end position="393"/>
    </location>
</feature>
<feature type="transmembrane region" description="Helical" evidence="6">
    <location>
        <begin position="282"/>
        <end position="299"/>
    </location>
</feature>
<evidence type="ECO:0000256" key="4">
    <source>
        <dbReference type="ARBA" id="ARBA00022989"/>
    </source>
</evidence>
<dbReference type="InterPro" id="IPR050189">
    <property type="entry name" value="MFS_Efflux_Transporters"/>
</dbReference>
<reference evidence="8 9" key="1">
    <citation type="journal article" date="2019" name="Int. J. Syst. Evol. Microbiol.">
        <title>The Global Catalogue of Microorganisms (GCM) 10K type strain sequencing project: providing services to taxonomists for standard genome sequencing and annotation.</title>
        <authorList>
            <consortium name="The Broad Institute Genomics Platform"/>
            <consortium name="The Broad Institute Genome Sequencing Center for Infectious Disease"/>
            <person name="Wu L."/>
            <person name="Ma J."/>
        </authorList>
    </citation>
    <scope>NUCLEOTIDE SEQUENCE [LARGE SCALE GENOMIC DNA]</scope>
    <source>
        <strain evidence="8 9">JCM 14736</strain>
    </source>
</reference>
<keyword evidence="4 6" id="KW-1133">Transmembrane helix</keyword>
<dbReference type="InterPro" id="IPR020846">
    <property type="entry name" value="MFS_dom"/>
</dbReference>
<evidence type="ECO:0000313" key="8">
    <source>
        <dbReference type="EMBL" id="GAA1786692.1"/>
    </source>
</evidence>
<evidence type="ECO:0000256" key="3">
    <source>
        <dbReference type="ARBA" id="ARBA00022692"/>
    </source>
</evidence>
<dbReference type="Gene3D" id="1.20.1250.20">
    <property type="entry name" value="MFS general substrate transporter like domains"/>
    <property type="match status" value="1"/>
</dbReference>
<organism evidence="8 9">
    <name type="scientific">Leucobacter iarius</name>
    <dbReference type="NCBI Taxonomy" id="333963"/>
    <lineage>
        <taxon>Bacteria</taxon>
        <taxon>Bacillati</taxon>
        <taxon>Actinomycetota</taxon>
        <taxon>Actinomycetes</taxon>
        <taxon>Micrococcales</taxon>
        <taxon>Microbacteriaceae</taxon>
        <taxon>Leucobacter</taxon>
    </lineage>
</organism>
<evidence type="ECO:0000256" key="5">
    <source>
        <dbReference type="ARBA" id="ARBA00023136"/>
    </source>
</evidence>
<comment type="caution">
    <text evidence="8">The sequence shown here is derived from an EMBL/GenBank/DDBJ whole genome shotgun (WGS) entry which is preliminary data.</text>
</comment>
<feature type="transmembrane region" description="Helical" evidence="6">
    <location>
        <begin position="17"/>
        <end position="35"/>
    </location>
</feature>
<feature type="transmembrane region" description="Helical" evidence="6">
    <location>
        <begin position="372"/>
        <end position="393"/>
    </location>
</feature>
<feature type="transmembrane region" description="Helical" evidence="6">
    <location>
        <begin position="338"/>
        <end position="360"/>
    </location>
</feature>
<feature type="transmembrane region" description="Helical" evidence="6">
    <location>
        <begin position="253"/>
        <end position="275"/>
    </location>
</feature>
<evidence type="ECO:0000313" key="9">
    <source>
        <dbReference type="Proteomes" id="UP001500851"/>
    </source>
</evidence>
<dbReference type="Proteomes" id="UP001500851">
    <property type="component" value="Unassembled WGS sequence"/>
</dbReference>